<comment type="caution">
    <text evidence="1">The sequence shown here is derived from an EMBL/GenBank/DDBJ whole genome shotgun (WGS) entry which is preliminary data.</text>
</comment>
<dbReference type="PANTHER" id="PTHR33163:SF40">
    <property type="entry name" value="PROTEIN TIC 214"/>
    <property type="match status" value="1"/>
</dbReference>
<accession>A0AAV7FU91</accession>
<evidence type="ECO:0000313" key="1">
    <source>
        <dbReference type="EMBL" id="KAH0447381.1"/>
    </source>
</evidence>
<keyword evidence="2" id="KW-1185">Reference proteome</keyword>
<dbReference type="Proteomes" id="UP000775213">
    <property type="component" value="Unassembled WGS sequence"/>
</dbReference>
<dbReference type="Pfam" id="PF05758">
    <property type="entry name" value="Ycf1"/>
    <property type="match status" value="1"/>
</dbReference>
<dbReference type="InterPro" id="IPR008896">
    <property type="entry name" value="TIC214"/>
</dbReference>
<gene>
    <name evidence="1" type="ORF">IEQ34_023776</name>
</gene>
<protein>
    <recommendedName>
        <fullName evidence="3">Translocon at the inner envelope membrane of chloroplasts 214</fullName>
    </recommendedName>
</protein>
<dbReference type="GO" id="GO:0016020">
    <property type="term" value="C:membrane"/>
    <property type="evidence" value="ECO:0007669"/>
    <property type="project" value="InterPro"/>
</dbReference>
<proteinExistence type="predicted"/>
<dbReference type="AlphaFoldDB" id="A0AAV7FU91"/>
<evidence type="ECO:0008006" key="3">
    <source>
        <dbReference type="Google" id="ProtNLM"/>
    </source>
</evidence>
<reference evidence="1 2" key="1">
    <citation type="journal article" date="2021" name="Hortic Res">
        <title>Chromosome-scale assembly of the Dendrobium chrysotoxum genome enhances the understanding of orchid evolution.</title>
        <authorList>
            <person name="Zhang Y."/>
            <person name="Zhang G.Q."/>
            <person name="Zhang D."/>
            <person name="Liu X.D."/>
            <person name="Xu X.Y."/>
            <person name="Sun W.H."/>
            <person name="Yu X."/>
            <person name="Zhu X."/>
            <person name="Wang Z.W."/>
            <person name="Zhao X."/>
            <person name="Zhong W.Y."/>
            <person name="Chen H."/>
            <person name="Yin W.L."/>
            <person name="Huang T."/>
            <person name="Niu S.C."/>
            <person name="Liu Z.J."/>
        </authorList>
    </citation>
    <scope>NUCLEOTIDE SEQUENCE [LARGE SCALE GENOMIC DNA]</scope>
    <source>
        <strain evidence="1">Lindl</strain>
    </source>
</reference>
<name>A0AAV7FU91_DENCH</name>
<evidence type="ECO:0000313" key="2">
    <source>
        <dbReference type="Proteomes" id="UP000775213"/>
    </source>
</evidence>
<dbReference type="EMBL" id="JAGFBR010000094">
    <property type="protein sequence ID" value="KAH0447381.1"/>
    <property type="molecule type" value="Genomic_DNA"/>
</dbReference>
<sequence>MLVTQSFLRKYILLPSLIIAKNLFRMFLFQIPEWDEDFQEWKREIHMKCTYNEFPQDWLIDGIQIKILYPFCLKPWRKSKAQSHHRDLMKKKERVLISDKKGSGSQKHIWKIGKRKNIRFMRKSHYFIKSFIEKIYIDILLCTITVSKRNAQLFFESTKKIFKKSIYNNERNQEQEGIDETNQNTMNFLLTRKKLFSNTDNTKNSNQNSKTYGNLSSLSQAYVFYKISQNQLLNKYQLRPVLKYQGSYPFFQENFKDSCMIHGRFHSHKKIHTYVMNEWKNW</sequence>
<dbReference type="PANTHER" id="PTHR33163">
    <property type="entry name" value="PROTEIN TIC 214-RELATED"/>
    <property type="match status" value="1"/>
</dbReference>
<organism evidence="1 2">
    <name type="scientific">Dendrobium chrysotoxum</name>
    <name type="common">Orchid</name>
    <dbReference type="NCBI Taxonomy" id="161865"/>
    <lineage>
        <taxon>Eukaryota</taxon>
        <taxon>Viridiplantae</taxon>
        <taxon>Streptophyta</taxon>
        <taxon>Embryophyta</taxon>
        <taxon>Tracheophyta</taxon>
        <taxon>Spermatophyta</taxon>
        <taxon>Magnoliopsida</taxon>
        <taxon>Liliopsida</taxon>
        <taxon>Asparagales</taxon>
        <taxon>Orchidaceae</taxon>
        <taxon>Epidendroideae</taxon>
        <taxon>Malaxideae</taxon>
        <taxon>Dendrobiinae</taxon>
        <taxon>Dendrobium</taxon>
    </lineage>
</organism>